<evidence type="ECO:0000259" key="1">
    <source>
        <dbReference type="Pfam" id="PF00931"/>
    </source>
</evidence>
<evidence type="ECO:0000313" key="3">
    <source>
        <dbReference type="Proteomes" id="UP000015106"/>
    </source>
</evidence>
<organism evidence="2 3">
    <name type="scientific">Triticum urartu</name>
    <name type="common">Red wild einkorn</name>
    <name type="synonym">Crithodium urartu</name>
    <dbReference type="NCBI Taxonomy" id="4572"/>
    <lineage>
        <taxon>Eukaryota</taxon>
        <taxon>Viridiplantae</taxon>
        <taxon>Streptophyta</taxon>
        <taxon>Embryophyta</taxon>
        <taxon>Tracheophyta</taxon>
        <taxon>Spermatophyta</taxon>
        <taxon>Magnoliopsida</taxon>
        <taxon>Liliopsida</taxon>
        <taxon>Poales</taxon>
        <taxon>Poaceae</taxon>
        <taxon>BOP clade</taxon>
        <taxon>Pooideae</taxon>
        <taxon>Triticodae</taxon>
        <taxon>Triticeae</taxon>
        <taxon>Triticinae</taxon>
        <taxon>Triticum</taxon>
    </lineage>
</organism>
<dbReference type="Proteomes" id="UP000015106">
    <property type="component" value="Chromosome 7"/>
</dbReference>
<dbReference type="GO" id="GO:0043531">
    <property type="term" value="F:ADP binding"/>
    <property type="evidence" value="ECO:0007669"/>
    <property type="project" value="InterPro"/>
</dbReference>
<dbReference type="Gene3D" id="3.40.50.300">
    <property type="entry name" value="P-loop containing nucleotide triphosphate hydrolases"/>
    <property type="match status" value="1"/>
</dbReference>
<dbReference type="InterPro" id="IPR027417">
    <property type="entry name" value="P-loop_NTPase"/>
</dbReference>
<reference evidence="2" key="3">
    <citation type="submission" date="2022-06" db="UniProtKB">
        <authorList>
            <consortium name="EnsemblPlants"/>
        </authorList>
    </citation>
    <scope>IDENTIFICATION</scope>
</reference>
<proteinExistence type="predicted"/>
<dbReference type="EnsemblPlants" id="TuG1812G0700000310.01.T01">
    <property type="protein sequence ID" value="TuG1812G0700000310.01.T01"/>
    <property type="gene ID" value="TuG1812G0700000310.01"/>
</dbReference>
<accession>A0A8R7V1B7</accession>
<reference evidence="2" key="2">
    <citation type="submission" date="2018-03" db="EMBL/GenBank/DDBJ databases">
        <title>The Triticum urartu genome reveals the dynamic nature of wheat genome evolution.</title>
        <authorList>
            <person name="Ling H."/>
            <person name="Ma B."/>
            <person name="Shi X."/>
            <person name="Liu H."/>
            <person name="Dong L."/>
            <person name="Sun H."/>
            <person name="Cao Y."/>
            <person name="Gao Q."/>
            <person name="Zheng S."/>
            <person name="Li Y."/>
            <person name="Yu Y."/>
            <person name="Du H."/>
            <person name="Qi M."/>
            <person name="Li Y."/>
            <person name="Yu H."/>
            <person name="Cui Y."/>
            <person name="Wang N."/>
            <person name="Chen C."/>
            <person name="Wu H."/>
            <person name="Zhao Y."/>
            <person name="Zhang J."/>
            <person name="Li Y."/>
            <person name="Zhou W."/>
            <person name="Zhang B."/>
            <person name="Hu W."/>
            <person name="Eijk M."/>
            <person name="Tang J."/>
            <person name="Witsenboer H."/>
            <person name="Zhao S."/>
            <person name="Li Z."/>
            <person name="Zhang A."/>
            <person name="Wang D."/>
            <person name="Liang C."/>
        </authorList>
    </citation>
    <scope>NUCLEOTIDE SEQUENCE [LARGE SCALE GENOMIC DNA]</scope>
    <source>
        <strain evidence="2">cv. G1812</strain>
    </source>
</reference>
<dbReference type="AlphaFoldDB" id="A0A8R7V1B7"/>
<dbReference type="SUPFAM" id="SSF52540">
    <property type="entry name" value="P-loop containing nucleoside triphosphate hydrolases"/>
    <property type="match status" value="1"/>
</dbReference>
<protein>
    <recommendedName>
        <fullName evidence="1">NB-ARC domain-containing protein</fullName>
    </recommendedName>
</protein>
<evidence type="ECO:0000313" key="2">
    <source>
        <dbReference type="EnsemblPlants" id="TuG1812G0700000310.01.T01"/>
    </source>
</evidence>
<dbReference type="InterPro" id="IPR002182">
    <property type="entry name" value="NB-ARC"/>
</dbReference>
<dbReference type="Gramene" id="TuG1812G0700000310.01.T01">
    <property type="protein sequence ID" value="TuG1812G0700000310.01.T01"/>
    <property type="gene ID" value="TuG1812G0700000310.01"/>
</dbReference>
<name>A0A8R7V1B7_TRIUA</name>
<keyword evidence="3" id="KW-1185">Reference proteome</keyword>
<reference evidence="3" key="1">
    <citation type="journal article" date="2013" name="Nature">
        <title>Draft genome of the wheat A-genome progenitor Triticum urartu.</title>
        <authorList>
            <person name="Ling H.Q."/>
            <person name="Zhao S."/>
            <person name="Liu D."/>
            <person name="Wang J."/>
            <person name="Sun H."/>
            <person name="Zhang C."/>
            <person name="Fan H."/>
            <person name="Li D."/>
            <person name="Dong L."/>
            <person name="Tao Y."/>
            <person name="Gao C."/>
            <person name="Wu H."/>
            <person name="Li Y."/>
            <person name="Cui Y."/>
            <person name="Guo X."/>
            <person name="Zheng S."/>
            <person name="Wang B."/>
            <person name="Yu K."/>
            <person name="Liang Q."/>
            <person name="Yang W."/>
            <person name="Lou X."/>
            <person name="Chen J."/>
            <person name="Feng M."/>
            <person name="Jian J."/>
            <person name="Zhang X."/>
            <person name="Luo G."/>
            <person name="Jiang Y."/>
            <person name="Liu J."/>
            <person name="Wang Z."/>
            <person name="Sha Y."/>
            <person name="Zhang B."/>
            <person name="Wu H."/>
            <person name="Tang D."/>
            <person name="Shen Q."/>
            <person name="Xue P."/>
            <person name="Zou S."/>
            <person name="Wang X."/>
            <person name="Liu X."/>
            <person name="Wang F."/>
            <person name="Yang Y."/>
            <person name="An X."/>
            <person name="Dong Z."/>
            <person name="Zhang K."/>
            <person name="Zhang X."/>
            <person name="Luo M.C."/>
            <person name="Dvorak J."/>
            <person name="Tong Y."/>
            <person name="Wang J."/>
            <person name="Yang H."/>
            <person name="Li Z."/>
            <person name="Wang D."/>
            <person name="Zhang A."/>
            <person name="Wang J."/>
        </authorList>
    </citation>
    <scope>NUCLEOTIDE SEQUENCE</scope>
    <source>
        <strain evidence="3">cv. G1812</strain>
    </source>
</reference>
<feature type="domain" description="NB-ARC" evidence="1">
    <location>
        <begin position="6"/>
        <end position="75"/>
    </location>
</feature>
<sequence>MKRHLRDLFLQLHQKEPLPTNSNELGISDTNISKHLHDKSFLVVIDDLWDASVWDIIKHAFPKGNHGSRIIITTQIE</sequence>
<dbReference type="Pfam" id="PF00931">
    <property type="entry name" value="NB-ARC"/>
    <property type="match status" value="1"/>
</dbReference>